<organism evidence="3 4">
    <name type="scientific">Thyridium curvatum</name>
    <dbReference type="NCBI Taxonomy" id="1093900"/>
    <lineage>
        <taxon>Eukaryota</taxon>
        <taxon>Fungi</taxon>
        <taxon>Dikarya</taxon>
        <taxon>Ascomycota</taxon>
        <taxon>Pezizomycotina</taxon>
        <taxon>Sordariomycetes</taxon>
        <taxon>Sordariomycetidae</taxon>
        <taxon>Thyridiales</taxon>
        <taxon>Thyridiaceae</taxon>
        <taxon>Thyridium</taxon>
    </lineage>
</organism>
<protein>
    <recommendedName>
        <fullName evidence="2">C2H2-type domain-containing protein</fullName>
    </recommendedName>
</protein>
<feature type="domain" description="C2H2-type" evidence="2">
    <location>
        <begin position="50"/>
        <end position="71"/>
    </location>
</feature>
<dbReference type="GeneID" id="41972090"/>
<evidence type="ECO:0000313" key="4">
    <source>
        <dbReference type="Proteomes" id="UP000319257"/>
    </source>
</evidence>
<dbReference type="PROSITE" id="PS00028">
    <property type="entry name" value="ZINC_FINGER_C2H2_1"/>
    <property type="match status" value="1"/>
</dbReference>
<feature type="compositionally biased region" description="Acidic residues" evidence="1">
    <location>
        <begin position="196"/>
        <end position="224"/>
    </location>
</feature>
<sequence length="297" mass="32567">MNEWLGHIAVHQPASCRPFRCCLLCGKVCQGMHQHLTRAHKKQFEHPFGCPKCGKEVDGRKSWDEHVLELHTARGAPLVPSSGDERRVQDRICDTGDQKSSTGIGAKEAWVLLSDVLSRADSLGWSDSECLSWMRTNAQAAQRGLLKGDTMWNGGKRGAEETLGLARPKRPRLVHGLDGTNADVGVDDTDRIAAGDMDDEDDDSDWDAGDDGDSASDSNSDDDRDDHGGLTVMLQPLKERAIMRMVSRASTERDSSGTMTDTPLSQEPPPPYTSSDSSPLEPERPFSINRDIVKQGM</sequence>
<name>A0A507B8A5_9PEZI</name>
<reference evidence="3 4" key="1">
    <citation type="submission" date="2019-06" db="EMBL/GenBank/DDBJ databases">
        <title>Draft genome sequence of the filamentous fungus Phialemoniopsis curvata isolated from diesel fuel.</title>
        <authorList>
            <person name="Varaljay V.A."/>
            <person name="Lyon W.J."/>
            <person name="Crouch A.L."/>
            <person name="Drake C.E."/>
            <person name="Hollomon J.M."/>
            <person name="Nadeau L.J."/>
            <person name="Nunn H.S."/>
            <person name="Stevenson B.S."/>
            <person name="Bojanowski C.L."/>
            <person name="Crookes-Goodson W.J."/>
        </authorList>
    </citation>
    <scope>NUCLEOTIDE SEQUENCE [LARGE SCALE GENOMIC DNA]</scope>
    <source>
        <strain evidence="3 4">D216</strain>
    </source>
</reference>
<evidence type="ECO:0000259" key="2">
    <source>
        <dbReference type="PROSITE" id="PS00028"/>
    </source>
</evidence>
<accession>A0A507B8A5</accession>
<dbReference type="EMBL" id="SKBQ01000022">
    <property type="protein sequence ID" value="TPX15366.1"/>
    <property type="molecule type" value="Genomic_DNA"/>
</dbReference>
<feature type="compositionally biased region" description="Polar residues" evidence="1">
    <location>
        <begin position="256"/>
        <end position="265"/>
    </location>
</feature>
<gene>
    <name evidence="3" type="ORF">E0L32_004643</name>
</gene>
<proteinExistence type="predicted"/>
<evidence type="ECO:0000256" key="1">
    <source>
        <dbReference type="SAM" id="MobiDB-lite"/>
    </source>
</evidence>
<dbReference type="AlphaFoldDB" id="A0A507B8A5"/>
<keyword evidence="4" id="KW-1185">Reference proteome</keyword>
<evidence type="ECO:0000313" key="3">
    <source>
        <dbReference type="EMBL" id="TPX15366.1"/>
    </source>
</evidence>
<dbReference type="InParanoid" id="A0A507B8A5"/>
<comment type="caution">
    <text evidence="3">The sequence shown here is derived from an EMBL/GenBank/DDBJ whole genome shotgun (WGS) entry which is preliminary data.</text>
</comment>
<dbReference type="RefSeq" id="XP_030997077.1">
    <property type="nucleotide sequence ID" value="XM_031139076.1"/>
</dbReference>
<dbReference type="InterPro" id="IPR013087">
    <property type="entry name" value="Znf_C2H2_type"/>
</dbReference>
<dbReference type="Proteomes" id="UP000319257">
    <property type="component" value="Unassembled WGS sequence"/>
</dbReference>
<feature type="region of interest" description="Disordered" evidence="1">
    <location>
        <begin position="148"/>
        <end position="297"/>
    </location>
</feature>